<evidence type="ECO:0000256" key="1">
    <source>
        <dbReference type="SAM" id="MobiDB-lite"/>
    </source>
</evidence>
<gene>
    <name evidence="2" type="ORF">LTRI10_LOCUS23493</name>
</gene>
<feature type="region of interest" description="Disordered" evidence="1">
    <location>
        <begin position="1"/>
        <end position="93"/>
    </location>
</feature>
<dbReference type="Proteomes" id="UP001497516">
    <property type="component" value="Chromosome 4"/>
</dbReference>
<accession>A0AAV2E8U9</accession>
<evidence type="ECO:0000313" key="3">
    <source>
        <dbReference type="Proteomes" id="UP001497516"/>
    </source>
</evidence>
<name>A0AAV2E8U9_9ROSI</name>
<reference evidence="2 3" key="1">
    <citation type="submission" date="2024-04" db="EMBL/GenBank/DDBJ databases">
        <authorList>
            <person name="Fracassetti M."/>
        </authorList>
    </citation>
    <scope>NUCLEOTIDE SEQUENCE [LARGE SCALE GENOMIC DNA]</scope>
</reference>
<dbReference type="AlphaFoldDB" id="A0AAV2E8U9"/>
<proteinExistence type="predicted"/>
<keyword evidence="3" id="KW-1185">Reference proteome</keyword>
<organism evidence="2 3">
    <name type="scientific">Linum trigynum</name>
    <dbReference type="NCBI Taxonomy" id="586398"/>
    <lineage>
        <taxon>Eukaryota</taxon>
        <taxon>Viridiplantae</taxon>
        <taxon>Streptophyta</taxon>
        <taxon>Embryophyta</taxon>
        <taxon>Tracheophyta</taxon>
        <taxon>Spermatophyta</taxon>
        <taxon>Magnoliopsida</taxon>
        <taxon>eudicotyledons</taxon>
        <taxon>Gunneridae</taxon>
        <taxon>Pentapetalae</taxon>
        <taxon>rosids</taxon>
        <taxon>fabids</taxon>
        <taxon>Malpighiales</taxon>
        <taxon>Linaceae</taxon>
        <taxon>Linum</taxon>
    </lineage>
</organism>
<sequence>MHHHHQQVEVEVESPPRESSRLVARPVAAGAGAAGLPACAENGPTPSQYEPGSHPAGSPSDPDAHHKRPSGSGTRHGESNTAAETGADGRRAADSGDALLELLIEVVLAGESGAATPVLEGGGAGDSSFIHILGMDLLISHTLTSLRLDLL</sequence>
<evidence type="ECO:0000313" key="2">
    <source>
        <dbReference type="EMBL" id="CAL1382153.1"/>
    </source>
</evidence>
<dbReference type="EMBL" id="OZ034817">
    <property type="protein sequence ID" value="CAL1382153.1"/>
    <property type="molecule type" value="Genomic_DNA"/>
</dbReference>
<feature type="compositionally biased region" description="Low complexity" evidence="1">
    <location>
        <begin position="21"/>
        <end position="38"/>
    </location>
</feature>
<protein>
    <submittedName>
        <fullName evidence="2">Uncharacterized protein</fullName>
    </submittedName>
</protein>